<dbReference type="SUPFAM" id="SSF46955">
    <property type="entry name" value="Putative DNA-binding domain"/>
    <property type="match status" value="1"/>
</dbReference>
<evidence type="ECO:0000256" key="3">
    <source>
        <dbReference type="ARBA" id="ARBA00023125"/>
    </source>
</evidence>
<feature type="region of interest" description="Disordered" evidence="6">
    <location>
        <begin position="168"/>
        <end position="203"/>
    </location>
</feature>
<evidence type="ECO:0000256" key="4">
    <source>
        <dbReference type="ARBA" id="ARBA00023163"/>
    </source>
</evidence>
<dbReference type="PRINTS" id="PR00040">
    <property type="entry name" value="HTHMERR"/>
</dbReference>
<sequence length="203" mass="22788">MFEYNALSPSCLSLLMSKDSPALLTVRDAAERLGVTPRTLKYYEERGLVSPTRSEGRYRLYDDEDLKRFGRILRLRSLGFSLHGITEMLKRPLEPVEGGHRFSTESLQQIRDALAQQVDALDARIETMRRELKEAQKLRAELSPDLDYLERRLAGENADALLEQRRSALVKAGNSSPGKRIKKPRTATPGESTPGESTPGESS</sequence>
<dbReference type="PANTHER" id="PTHR30204">
    <property type="entry name" value="REDOX-CYCLING DRUG-SENSING TRANSCRIPTIONAL ACTIVATOR SOXR"/>
    <property type="match status" value="1"/>
</dbReference>
<dbReference type="InterPro" id="IPR009061">
    <property type="entry name" value="DNA-bd_dom_put_sf"/>
</dbReference>
<evidence type="ECO:0000259" key="7">
    <source>
        <dbReference type="PROSITE" id="PS50937"/>
    </source>
</evidence>
<dbReference type="GO" id="GO:0003700">
    <property type="term" value="F:DNA-binding transcription factor activity"/>
    <property type="evidence" value="ECO:0007669"/>
    <property type="project" value="InterPro"/>
</dbReference>
<evidence type="ECO:0000256" key="6">
    <source>
        <dbReference type="SAM" id="MobiDB-lite"/>
    </source>
</evidence>
<reference evidence="8 9" key="1">
    <citation type="submission" date="2020-04" db="EMBL/GenBank/DDBJ databases">
        <authorList>
            <person name="De Canck E."/>
        </authorList>
    </citation>
    <scope>NUCLEOTIDE SEQUENCE [LARGE SCALE GENOMIC DNA]</scope>
    <source>
        <strain evidence="8 9">LMG 28614</strain>
    </source>
</reference>
<keyword evidence="9" id="KW-1185">Reference proteome</keyword>
<dbReference type="EMBL" id="CADIKK010000005">
    <property type="protein sequence ID" value="CAB3782597.1"/>
    <property type="molecule type" value="Genomic_DNA"/>
</dbReference>
<proteinExistence type="predicted"/>
<evidence type="ECO:0000313" key="8">
    <source>
        <dbReference type="EMBL" id="CAB3782597.1"/>
    </source>
</evidence>
<feature type="compositionally biased region" description="Polar residues" evidence="6">
    <location>
        <begin position="189"/>
        <end position="203"/>
    </location>
</feature>
<dbReference type="InterPro" id="IPR037392">
    <property type="entry name" value="YfmP_HTH"/>
</dbReference>
<feature type="domain" description="HTH merR-type" evidence="7">
    <location>
        <begin position="23"/>
        <end position="91"/>
    </location>
</feature>
<dbReference type="PROSITE" id="PS50937">
    <property type="entry name" value="HTH_MERR_2"/>
    <property type="match status" value="1"/>
</dbReference>
<dbReference type="Proteomes" id="UP000494365">
    <property type="component" value="Unassembled WGS sequence"/>
</dbReference>
<accession>A0A6S7B023</accession>
<dbReference type="GO" id="GO:0003677">
    <property type="term" value="F:DNA binding"/>
    <property type="evidence" value="ECO:0007669"/>
    <property type="project" value="UniProtKB-KW"/>
</dbReference>
<evidence type="ECO:0000256" key="1">
    <source>
        <dbReference type="ARBA" id="ARBA00022491"/>
    </source>
</evidence>
<dbReference type="Pfam" id="PF13411">
    <property type="entry name" value="MerR_1"/>
    <property type="match status" value="1"/>
</dbReference>
<name>A0A6S7B023_9BURK</name>
<evidence type="ECO:0000313" key="9">
    <source>
        <dbReference type="Proteomes" id="UP000494365"/>
    </source>
</evidence>
<evidence type="ECO:0000256" key="5">
    <source>
        <dbReference type="SAM" id="Coils"/>
    </source>
</evidence>
<dbReference type="InterPro" id="IPR047057">
    <property type="entry name" value="MerR_fam"/>
</dbReference>
<dbReference type="SMART" id="SM00422">
    <property type="entry name" value="HTH_MERR"/>
    <property type="match status" value="1"/>
</dbReference>
<dbReference type="AlphaFoldDB" id="A0A6S7B023"/>
<dbReference type="InterPro" id="IPR000551">
    <property type="entry name" value="MerR-type_HTH_dom"/>
</dbReference>
<keyword evidence="5" id="KW-0175">Coiled coil</keyword>
<keyword evidence="1" id="KW-0678">Repressor</keyword>
<dbReference type="Gene3D" id="1.10.1660.10">
    <property type="match status" value="1"/>
</dbReference>
<evidence type="ECO:0000256" key="2">
    <source>
        <dbReference type="ARBA" id="ARBA00023015"/>
    </source>
</evidence>
<gene>
    <name evidence="8" type="ORF">LMG28614_01509</name>
</gene>
<organism evidence="8 9">
    <name type="scientific">Paraburkholderia ultramafica</name>
    <dbReference type="NCBI Taxonomy" id="1544867"/>
    <lineage>
        <taxon>Bacteria</taxon>
        <taxon>Pseudomonadati</taxon>
        <taxon>Pseudomonadota</taxon>
        <taxon>Betaproteobacteria</taxon>
        <taxon>Burkholderiales</taxon>
        <taxon>Burkholderiaceae</taxon>
        <taxon>Paraburkholderia</taxon>
    </lineage>
</organism>
<protein>
    <recommendedName>
        <fullName evidence="7">HTH merR-type domain-containing protein</fullName>
    </recommendedName>
</protein>
<dbReference type="CDD" id="cd04774">
    <property type="entry name" value="HTH_YfmP"/>
    <property type="match status" value="1"/>
</dbReference>
<dbReference type="PANTHER" id="PTHR30204:SF69">
    <property type="entry name" value="MERR-FAMILY TRANSCRIPTIONAL REGULATOR"/>
    <property type="match status" value="1"/>
</dbReference>
<keyword evidence="3" id="KW-0238">DNA-binding</keyword>
<feature type="coiled-coil region" evidence="5">
    <location>
        <begin position="111"/>
        <end position="138"/>
    </location>
</feature>
<keyword evidence="4" id="KW-0804">Transcription</keyword>
<keyword evidence="2" id="KW-0805">Transcription regulation</keyword>